<feature type="compositionally biased region" description="Basic and acidic residues" evidence="3">
    <location>
        <begin position="20"/>
        <end position="32"/>
    </location>
</feature>
<dbReference type="EMBL" id="HBIV01003448">
    <property type="protein sequence ID" value="CAE0647293.1"/>
    <property type="molecule type" value="Transcribed_RNA"/>
</dbReference>
<feature type="domain" description="DUF4200" evidence="4">
    <location>
        <begin position="31"/>
        <end position="144"/>
    </location>
</feature>
<reference evidence="5" key="1">
    <citation type="submission" date="2021-01" db="EMBL/GenBank/DDBJ databases">
        <authorList>
            <person name="Corre E."/>
            <person name="Pelletier E."/>
            <person name="Niang G."/>
            <person name="Scheremetjew M."/>
            <person name="Finn R."/>
            <person name="Kale V."/>
            <person name="Holt S."/>
            <person name="Cochrane G."/>
            <person name="Meng A."/>
            <person name="Brown T."/>
            <person name="Cohen L."/>
        </authorList>
    </citation>
    <scope>NUCLEOTIDE SEQUENCE</scope>
    <source>
        <strain evidence="5">CCCM811</strain>
    </source>
</reference>
<sequence length="415" mass="47845">MSTPGESARGDPTFITGGGIKEHRDTRMHRKADEVARMDKQLSKVKEDCGDRVRELREKEEEFLERQKRTMESMDKFKAYIFDSDRKRRQSERRLAERRKVRKDADDQIKELQENLRKLKVTRSRLDESLGNLECYEDYLDDLLAESSAKTKDEMIARFALLKETRRVSVERSAKAEHEIMKIQRDTNKLDKDMTNEILVGKGQMVKLREAIEEAANKNSNSTEEQENKALKRNRVHLPSPHICINGHVANLDNPNVQHTFGPHRMISILHQMLKNVAAIRNAIFTLHVQAMNSYPVPKKAEAFDPDPEKLQSATKRERTDVFFDHMKLHLEKLRERMVELREIVPKSMIDAPDAMFLGRKQNHKGGKKGRRKGRGRVHAATVRTATTMGSSRGSPMRSAAQTMVASSTFRSMRS</sequence>
<dbReference type="Pfam" id="PF13863">
    <property type="entry name" value="DUF4200"/>
    <property type="match status" value="1"/>
</dbReference>
<feature type="compositionally biased region" description="Low complexity" evidence="3">
    <location>
        <begin position="379"/>
        <end position="388"/>
    </location>
</feature>
<gene>
    <name evidence="5" type="ORF">LGLO00237_LOCUS2354</name>
</gene>
<evidence type="ECO:0000256" key="3">
    <source>
        <dbReference type="SAM" id="MobiDB-lite"/>
    </source>
</evidence>
<feature type="compositionally biased region" description="Polar residues" evidence="3">
    <location>
        <begin position="389"/>
        <end position="415"/>
    </location>
</feature>
<feature type="coiled-coil region" evidence="2">
    <location>
        <begin position="95"/>
        <end position="129"/>
    </location>
</feature>
<name>A0A7S4DG37_9EUKA</name>
<keyword evidence="1 2" id="KW-0175">Coiled coil</keyword>
<dbReference type="AlphaFoldDB" id="A0A7S4DG37"/>
<feature type="region of interest" description="Disordered" evidence="3">
    <location>
        <begin position="1"/>
        <end position="32"/>
    </location>
</feature>
<organism evidence="5">
    <name type="scientific">Lotharella globosa</name>
    <dbReference type="NCBI Taxonomy" id="91324"/>
    <lineage>
        <taxon>Eukaryota</taxon>
        <taxon>Sar</taxon>
        <taxon>Rhizaria</taxon>
        <taxon>Cercozoa</taxon>
        <taxon>Chlorarachniophyceae</taxon>
        <taxon>Lotharella</taxon>
    </lineage>
</organism>
<evidence type="ECO:0000256" key="2">
    <source>
        <dbReference type="SAM" id="Coils"/>
    </source>
</evidence>
<proteinExistence type="predicted"/>
<evidence type="ECO:0000256" key="1">
    <source>
        <dbReference type="ARBA" id="ARBA00023054"/>
    </source>
</evidence>
<dbReference type="PANTHER" id="PTHR21683">
    <property type="entry name" value="COILED-COIL DOMAIN-CONTAINING PROTEIN 42 LIKE-2-LIKE-RELATED"/>
    <property type="match status" value="1"/>
</dbReference>
<dbReference type="InterPro" id="IPR025252">
    <property type="entry name" value="DUF4200"/>
</dbReference>
<dbReference type="GO" id="GO:0005856">
    <property type="term" value="C:cytoskeleton"/>
    <property type="evidence" value="ECO:0007669"/>
    <property type="project" value="UniProtKB-ARBA"/>
</dbReference>
<accession>A0A7S4DG37</accession>
<protein>
    <recommendedName>
        <fullName evidence="4">DUF4200 domain-containing protein</fullName>
    </recommendedName>
</protein>
<dbReference type="PANTHER" id="PTHR21683:SF2">
    <property type="entry name" value="COILED-COIL DOMAIN-CONTAINING PROTEIN 42 LIKE-2-LIKE"/>
    <property type="match status" value="1"/>
</dbReference>
<feature type="compositionally biased region" description="Basic residues" evidence="3">
    <location>
        <begin position="361"/>
        <end position="378"/>
    </location>
</feature>
<feature type="region of interest" description="Disordered" evidence="3">
    <location>
        <begin position="360"/>
        <end position="415"/>
    </location>
</feature>
<dbReference type="InterPro" id="IPR051147">
    <property type="entry name" value="CFAP_domain-containing"/>
</dbReference>
<evidence type="ECO:0000259" key="4">
    <source>
        <dbReference type="Pfam" id="PF13863"/>
    </source>
</evidence>
<evidence type="ECO:0000313" key="5">
    <source>
        <dbReference type="EMBL" id="CAE0647293.1"/>
    </source>
</evidence>